<dbReference type="AlphaFoldDB" id="A0A7Y0ELZ0"/>
<accession>A0A7Y0ELZ0</accession>
<evidence type="ECO:0000313" key="1">
    <source>
        <dbReference type="EMBL" id="NMM65826.1"/>
    </source>
</evidence>
<dbReference type="RefSeq" id="WP_169300421.1">
    <property type="nucleotide sequence ID" value="NZ_JABBNI010000067.1"/>
</dbReference>
<reference evidence="1 2" key="1">
    <citation type="submission" date="2020-04" db="EMBL/GenBank/DDBJ databases">
        <authorList>
            <person name="Doyle D.A."/>
        </authorList>
    </citation>
    <scope>NUCLEOTIDE SEQUENCE [LARGE SCALE GENOMIC DNA]</scope>
    <source>
        <strain evidence="1 2">P21</strain>
    </source>
</reference>
<name>A0A7Y0ELZ0_9CLOT</name>
<gene>
    <name evidence="1" type="ORF">HBE96_24930</name>
</gene>
<protein>
    <submittedName>
        <fullName evidence="1">DUF1848 domain-containing protein</fullName>
    </submittedName>
</protein>
<dbReference type="Pfam" id="PF08902">
    <property type="entry name" value="DUF1848"/>
    <property type="match status" value="1"/>
</dbReference>
<dbReference type="InterPro" id="IPR014998">
    <property type="entry name" value="DUF1848"/>
</dbReference>
<dbReference type="Proteomes" id="UP000537131">
    <property type="component" value="Unassembled WGS sequence"/>
</dbReference>
<reference evidence="1 2" key="2">
    <citation type="submission" date="2020-06" db="EMBL/GenBank/DDBJ databases">
        <title>Complete Genome Sequence of Clostridium muelleri sp. nov. P21T, an Acid-Alcohol Producing Acetogen Isolated from Old Hay.</title>
        <authorList>
            <person name="Duncan K.E."/>
            <person name="Tanner R.S."/>
        </authorList>
    </citation>
    <scope>NUCLEOTIDE SEQUENCE [LARGE SCALE GENOMIC DNA]</scope>
    <source>
        <strain evidence="1 2">P21</strain>
    </source>
</reference>
<organism evidence="1 2">
    <name type="scientific">Clostridium muellerianum</name>
    <dbReference type="NCBI Taxonomy" id="2716538"/>
    <lineage>
        <taxon>Bacteria</taxon>
        <taxon>Bacillati</taxon>
        <taxon>Bacillota</taxon>
        <taxon>Clostridia</taxon>
        <taxon>Eubacteriales</taxon>
        <taxon>Clostridiaceae</taxon>
        <taxon>Clostridium</taxon>
    </lineage>
</organism>
<keyword evidence="2" id="KW-1185">Reference proteome</keyword>
<proteinExistence type="predicted"/>
<dbReference type="EMBL" id="JABBNI010000067">
    <property type="protein sequence ID" value="NMM65826.1"/>
    <property type="molecule type" value="Genomic_DNA"/>
</dbReference>
<comment type="caution">
    <text evidence="1">The sequence shown here is derived from an EMBL/GenBank/DDBJ whole genome shotgun (WGS) entry which is preliminary data.</text>
</comment>
<sequence length="324" mass="37576">MIINTGGRTDIVQYYTKWLLKRFEEGYVYSRNPLFPSKVTRYELTSDKVDCVVFCSKNYKPILSYIRHINDGFHTYFYYTITAYGKDVEPGVPSIEESMNTLIELSQLVGKQKVAWRYDPILLTEKYTIQTHLETFENMAKRLSPYVERCIFSFVEMYKKLEYNMLELVSLTDIDKQQLAKGLGKIAAKYGLYIQTCGTNGDFQQYGIHPSGCMTLKILGEANSIVFRELKHKGMRQGCHCIESRDIGAYDTCMNGCKYCYANKRPEKAFENFQYHDSESPLLLGHLKDTDMVKSGLQKSFLVKDVVCGQLEFEMEEKNETDYQ</sequence>
<evidence type="ECO:0000313" key="2">
    <source>
        <dbReference type="Proteomes" id="UP000537131"/>
    </source>
</evidence>